<evidence type="ECO:0000313" key="13">
    <source>
        <dbReference type="EMBL" id="BAF26203.1"/>
    </source>
</evidence>
<evidence type="ECO:0000256" key="12">
    <source>
        <dbReference type="RuleBase" id="RU000461"/>
    </source>
</evidence>
<keyword evidence="6 12" id="KW-0479">Metal-binding</keyword>
<evidence type="ECO:0000256" key="11">
    <source>
        <dbReference type="ARBA" id="ARBA00023136"/>
    </source>
</evidence>
<dbReference type="InterPro" id="IPR017972">
    <property type="entry name" value="Cyt_P450_CS"/>
</dbReference>
<keyword evidence="5" id="KW-0812">Transmembrane</keyword>
<name>Q0IYL2_ORYSJ</name>
<evidence type="ECO:0000256" key="3">
    <source>
        <dbReference type="ARBA" id="ARBA00010617"/>
    </source>
</evidence>
<comment type="similarity">
    <text evidence="3 12">Belongs to the cytochrome P450 family.</text>
</comment>
<dbReference type="InterPro" id="IPR036396">
    <property type="entry name" value="Cyt_P450_sf"/>
</dbReference>
<evidence type="ECO:0000256" key="1">
    <source>
        <dbReference type="ARBA" id="ARBA00001971"/>
    </source>
</evidence>
<keyword evidence="10 12" id="KW-0503">Monooxygenase</keyword>
<comment type="cofactor">
    <cofactor evidence="1">
        <name>heme</name>
        <dbReference type="ChEBI" id="CHEBI:30413"/>
    </cofactor>
</comment>
<dbReference type="Proteomes" id="UP000000763">
    <property type="component" value="Chromosome 10"/>
</dbReference>
<dbReference type="GO" id="GO:0005506">
    <property type="term" value="F:iron ion binding"/>
    <property type="evidence" value="ECO:0007669"/>
    <property type="project" value="InterPro"/>
</dbReference>
<dbReference type="PANTHER" id="PTHR47944:SF10">
    <property type="entry name" value="CYTOCHROME P450 98A9"/>
    <property type="match status" value="1"/>
</dbReference>
<dbReference type="InterPro" id="IPR001128">
    <property type="entry name" value="Cyt_P450"/>
</dbReference>
<evidence type="ECO:0000256" key="7">
    <source>
        <dbReference type="ARBA" id="ARBA00022989"/>
    </source>
</evidence>
<feature type="non-terminal residue" evidence="13">
    <location>
        <position position="1"/>
    </location>
</feature>
<keyword evidence="7" id="KW-1133">Transmembrane helix</keyword>
<dbReference type="EMBL" id="AP008216">
    <property type="protein sequence ID" value="BAF26203.1"/>
    <property type="molecule type" value="Genomic_DNA"/>
</dbReference>
<accession>Q0IYL2</accession>
<evidence type="ECO:0000313" key="14">
    <source>
        <dbReference type="Proteomes" id="UP000000763"/>
    </source>
</evidence>
<protein>
    <submittedName>
        <fullName evidence="13">Os10g0196000 protein</fullName>
    </submittedName>
</protein>
<organism evidence="13 14">
    <name type="scientific">Oryza sativa subsp. japonica</name>
    <name type="common">Rice</name>
    <dbReference type="NCBI Taxonomy" id="39947"/>
    <lineage>
        <taxon>Eukaryota</taxon>
        <taxon>Viridiplantae</taxon>
        <taxon>Streptophyta</taxon>
        <taxon>Embryophyta</taxon>
        <taxon>Tracheophyta</taxon>
        <taxon>Spermatophyta</taxon>
        <taxon>Magnoliopsida</taxon>
        <taxon>Liliopsida</taxon>
        <taxon>Poales</taxon>
        <taxon>Poaceae</taxon>
        <taxon>BOP clade</taxon>
        <taxon>Oryzoideae</taxon>
        <taxon>Oryzeae</taxon>
        <taxon>Oryzinae</taxon>
        <taxon>Oryza</taxon>
        <taxon>Oryza sativa</taxon>
    </lineage>
</organism>
<dbReference type="AlphaFoldDB" id="Q0IYL2"/>
<dbReference type="KEGG" id="dosa:Os10g0196000"/>
<gene>
    <name evidence="13" type="ordered locus">Os10g0196000</name>
</gene>
<dbReference type="GO" id="GO:0016705">
    <property type="term" value="F:oxidoreductase activity, acting on paired donors, with incorporation or reduction of molecular oxygen"/>
    <property type="evidence" value="ECO:0007669"/>
    <property type="project" value="InterPro"/>
</dbReference>
<dbReference type="PROSITE" id="PS00086">
    <property type="entry name" value="CYTOCHROME_P450"/>
    <property type="match status" value="1"/>
</dbReference>
<dbReference type="Gene3D" id="1.10.630.10">
    <property type="entry name" value="Cytochrome P450"/>
    <property type="match status" value="1"/>
</dbReference>
<dbReference type="SUPFAM" id="SSF48264">
    <property type="entry name" value="Cytochrome P450"/>
    <property type="match status" value="1"/>
</dbReference>
<evidence type="ECO:0000256" key="2">
    <source>
        <dbReference type="ARBA" id="ARBA00004167"/>
    </source>
</evidence>
<comment type="subcellular location">
    <subcellularLocation>
        <location evidence="2">Membrane</location>
        <topology evidence="2">Single-pass membrane protein</topology>
    </subcellularLocation>
</comment>
<reference evidence="14" key="2">
    <citation type="journal article" date="2008" name="Nucleic Acids Res.">
        <title>The rice annotation project database (RAP-DB): 2008 update.</title>
        <authorList>
            <consortium name="The rice annotation project (RAP)"/>
        </authorList>
    </citation>
    <scope>GENOME REANNOTATION</scope>
    <source>
        <strain evidence="14">cv. Nipponbare</strain>
    </source>
</reference>
<keyword evidence="9 12" id="KW-0408">Iron</keyword>
<dbReference type="PANTHER" id="PTHR47944">
    <property type="entry name" value="CYTOCHROME P450 98A9"/>
    <property type="match status" value="1"/>
</dbReference>
<sequence length="146" mass="16556">CSHTRPAPRQDRRLRCPQGRQCHRQCVGRRTRPQCLGQPTAPLEYRPERFLEESIDIKGSDYRVLPFGAGRRVCPGAQLGISLVASMIGHLLHQFTWALPDGTWPEDLDMMESSGLVTFMATPLQVVAMPRLDKEELFKRVPVDMS</sequence>
<keyword evidence="8 12" id="KW-0560">Oxidoreductase</keyword>
<keyword evidence="11" id="KW-0472">Membrane</keyword>
<evidence type="ECO:0000256" key="6">
    <source>
        <dbReference type="ARBA" id="ARBA00022723"/>
    </source>
</evidence>
<evidence type="ECO:0000256" key="8">
    <source>
        <dbReference type="ARBA" id="ARBA00023002"/>
    </source>
</evidence>
<keyword evidence="4 12" id="KW-0349">Heme</keyword>
<dbReference type="Pfam" id="PF00067">
    <property type="entry name" value="p450"/>
    <property type="match status" value="1"/>
</dbReference>
<reference evidence="13 14" key="1">
    <citation type="journal article" date="2005" name="Nature">
        <title>The map-based sequence of the rice genome.</title>
        <authorList>
            <consortium name="International rice genome sequencing project (IRGSP)"/>
            <person name="Matsumoto T."/>
            <person name="Wu J."/>
            <person name="Kanamori H."/>
            <person name="Katayose Y."/>
            <person name="Fujisawa M."/>
            <person name="Namiki N."/>
            <person name="Mizuno H."/>
            <person name="Yamamoto K."/>
            <person name="Antonio B.A."/>
            <person name="Baba T."/>
            <person name="Sakata K."/>
            <person name="Nagamura Y."/>
            <person name="Aoki H."/>
            <person name="Arikawa K."/>
            <person name="Arita K."/>
            <person name="Bito T."/>
            <person name="Chiden Y."/>
            <person name="Fujitsuka N."/>
            <person name="Fukunaka R."/>
            <person name="Hamada M."/>
            <person name="Harada C."/>
            <person name="Hayashi A."/>
            <person name="Hijishita S."/>
            <person name="Honda M."/>
            <person name="Hosokawa S."/>
            <person name="Ichikawa Y."/>
            <person name="Idonuma A."/>
            <person name="Iijima M."/>
            <person name="Ikeda M."/>
            <person name="Ikeno M."/>
            <person name="Ito K."/>
            <person name="Ito S."/>
            <person name="Ito T."/>
            <person name="Ito Y."/>
            <person name="Ito Y."/>
            <person name="Iwabuchi A."/>
            <person name="Kamiya K."/>
            <person name="Karasawa W."/>
            <person name="Kurita K."/>
            <person name="Katagiri S."/>
            <person name="Kikuta A."/>
            <person name="Kobayashi H."/>
            <person name="Kobayashi N."/>
            <person name="Machita K."/>
            <person name="Maehara T."/>
            <person name="Masukawa M."/>
            <person name="Mizubayashi T."/>
            <person name="Mukai Y."/>
            <person name="Nagasaki H."/>
            <person name="Nagata Y."/>
            <person name="Naito S."/>
            <person name="Nakashima M."/>
            <person name="Nakama Y."/>
            <person name="Nakamichi Y."/>
            <person name="Nakamura M."/>
            <person name="Meguro A."/>
            <person name="Negishi M."/>
            <person name="Ohta I."/>
            <person name="Ohta T."/>
            <person name="Okamoto M."/>
            <person name="Ono N."/>
            <person name="Saji S."/>
            <person name="Sakaguchi M."/>
            <person name="Sakai K."/>
            <person name="Shibata M."/>
            <person name="Shimokawa T."/>
            <person name="Song J."/>
            <person name="Takazaki Y."/>
            <person name="Terasawa K."/>
            <person name="Tsugane M."/>
            <person name="Tsuji K."/>
            <person name="Ueda S."/>
            <person name="Waki K."/>
            <person name="Yamagata H."/>
            <person name="Yamamoto M."/>
            <person name="Yamamoto S."/>
            <person name="Yamane H."/>
            <person name="Yoshiki S."/>
            <person name="Yoshihara R."/>
            <person name="Yukawa K."/>
            <person name="Zhong H."/>
            <person name="Yano M."/>
            <person name="Yuan Q."/>
            <person name="Ouyang S."/>
            <person name="Liu J."/>
            <person name="Jones K.M."/>
            <person name="Gansberger K."/>
            <person name="Moffat K."/>
            <person name="Hill J."/>
            <person name="Bera J."/>
            <person name="Fadrosh D."/>
            <person name="Jin S."/>
            <person name="Johri S."/>
            <person name="Kim M."/>
            <person name="Overton L."/>
            <person name="Reardon M."/>
            <person name="Tsitrin T."/>
            <person name="Vuong H."/>
            <person name="Weaver B."/>
            <person name="Ciecko A."/>
            <person name="Tallon L."/>
            <person name="Jackson J."/>
            <person name="Pai G."/>
            <person name="Aken S.V."/>
            <person name="Utterback T."/>
            <person name="Reidmuller S."/>
            <person name="Feldblyum T."/>
            <person name="Hsiao J."/>
            <person name="Zismann V."/>
            <person name="Iobst S."/>
            <person name="de Vazeille A.R."/>
            <person name="Buell C.R."/>
            <person name="Ying K."/>
            <person name="Li Y."/>
            <person name="Lu T."/>
            <person name="Huang Y."/>
            <person name="Zhao Q."/>
            <person name="Feng Q."/>
            <person name="Zhang L."/>
            <person name="Zhu J."/>
            <person name="Weng Q."/>
            <person name="Mu J."/>
            <person name="Lu Y."/>
            <person name="Fan D."/>
            <person name="Liu Y."/>
            <person name="Guan J."/>
            <person name="Zhang Y."/>
            <person name="Yu S."/>
            <person name="Liu X."/>
            <person name="Zhang Y."/>
            <person name="Hong G."/>
            <person name="Han B."/>
            <person name="Choisne N."/>
            <person name="Demange N."/>
            <person name="Orjeda G."/>
            <person name="Samain S."/>
            <person name="Cattolico L."/>
            <person name="Pelletier E."/>
            <person name="Couloux A."/>
            <person name="Segurens B."/>
            <person name="Wincker P."/>
            <person name="D'Hont A."/>
            <person name="Scarpelli C."/>
            <person name="Weissenbach J."/>
            <person name="Salanoubat M."/>
            <person name="Quetier F."/>
            <person name="Yu Y."/>
            <person name="Kim H.R."/>
            <person name="Rambo T."/>
            <person name="Currie J."/>
            <person name="Collura K."/>
            <person name="Luo M."/>
            <person name="Yang T."/>
            <person name="Ammiraju J.S.S."/>
            <person name="Engler F."/>
            <person name="Soderlund C."/>
            <person name="Wing R.A."/>
            <person name="Palmer L.E."/>
            <person name="de la Bastide M."/>
            <person name="Spiegel L."/>
            <person name="Nascimento L."/>
            <person name="Zutavern T."/>
            <person name="O'Shaughnessy A."/>
            <person name="Dike S."/>
            <person name="Dedhia N."/>
            <person name="Preston R."/>
            <person name="Balija V."/>
            <person name="McCombie W.R."/>
            <person name="Chow T."/>
            <person name="Chen H."/>
            <person name="Chung M."/>
            <person name="Chen C."/>
            <person name="Shaw J."/>
            <person name="Wu H."/>
            <person name="Hsiao K."/>
            <person name="Chao Y."/>
            <person name="Chu M."/>
            <person name="Cheng C."/>
            <person name="Hour A."/>
            <person name="Lee P."/>
            <person name="Lin S."/>
            <person name="Lin Y."/>
            <person name="Liou J."/>
            <person name="Liu S."/>
            <person name="Hsing Y."/>
            <person name="Raghuvanshi S."/>
            <person name="Mohanty A."/>
            <person name="Bharti A.K."/>
            <person name="Gaur A."/>
            <person name="Gupta V."/>
            <person name="Kumar D."/>
            <person name="Ravi V."/>
            <person name="Vij S."/>
            <person name="Kapur A."/>
            <person name="Khurana P."/>
            <person name="Khurana P."/>
            <person name="Khurana J.P."/>
            <person name="Tyagi A.K."/>
            <person name="Gaikwad K."/>
            <person name="Singh A."/>
            <person name="Dalal V."/>
            <person name="Srivastava S."/>
            <person name="Dixit A."/>
            <person name="Pal A.K."/>
            <person name="Ghazi I.A."/>
            <person name="Yadav M."/>
            <person name="Pandit A."/>
            <person name="Bhargava A."/>
            <person name="Sureshbabu K."/>
            <person name="Batra K."/>
            <person name="Sharma T.R."/>
            <person name="Mohapatra T."/>
            <person name="Singh N.K."/>
            <person name="Messing J."/>
            <person name="Nelson A.B."/>
            <person name="Fuks G."/>
            <person name="Kavchok S."/>
            <person name="Keizer G."/>
            <person name="Linton E."/>
            <person name="Llaca V."/>
            <person name="Song R."/>
            <person name="Tanyolac B."/>
            <person name="Young S."/>
            <person name="Ho-Il K."/>
            <person name="Hahn J.H."/>
            <person name="Sangsakoo G."/>
            <person name="Vanavichit A."/>
            <person name="de Mattos Luiz.A.T."/>
            <person name="Zimmer P.D."/>
            <person name="Malone G."/>
            <person name="Dellagostin O."/>
            <person name="de Oliveira A.C."/>
            <person name="Bevan M."/>
            <person name="Bancroft I."/>
            <person name="Minx P."/>
            <person name="Cordum H."/>
            <person name="Wilson R."/>
            <person name="Cheng Z."/>
            <person name="Jin W."/>
            <person name="Jiang J."/>
            <person name="Leong S.A."/>
            <person name="Iwama H."/>
            <person name="Gojobori T."/>
            <person name="Itoh T."/>
            <person name="Niimura Y."/>
            <person name="Fujii Y."/>
            <person name="Habara T."/>
            <person name="Sakai H."/>
            <person name="Sato Y."/>
            <person name="Wilson G."/>
            <person name="Kumar K."/>
            <person name="McCouch S."/>
            <person name="Juretic N."/>
            <person name="Hoen D."/>
            <person name="Wright S."/>
            <person name="Bruskiewich R."/>
            <person name="Bureau T."/>
            <person name="Miyao A."/>
            <person name="Hirochika H."/>
            <person name="Nishikawa T."/>
            <person name="Kadowaki K."/>
            <person name="Sugiura M."/>
            <person name="Burr B."/>
            <person name="Sasaki T."/>
        </authorList>
    </citation>
    <scope>NUCLEOTIDE SEQUENCE [LARGE SCALE GENOMIC DNA]</scope>
    <source>
        <strain evidence="14">cv. Nipponbare</strain>
    </source>
</reference>
<dbReference type="GO" id="GO:0004497">
    <property type="term" value="F:monooxygenase activity"/>
    <property type="evidence" value="ECO:0007669"/>
    <property type="project" value="UniProtKB-KW"/>
</dbReference>
<evidence type="ECO:0000256" key="9">
    <source>
        <dbReference type="ARBA" id="ARBA00023004"/>
    </source>
</evidence>
<proteinExistence type="inferred from homology"/>
<dbReference type="GO" id="GO:0016020">
    <property type="term" value="C:membrane"/>
    <property type="evidence" value="ECO:0007669"/>
    <property type="project" value="UniProtKB-SubCell"/>
</dbReference>
<evidence type="ECO:0000256" key="10">
    <source>
        <dbReference type="ARBA" id="ARBA00023033"/>
    </source>
</evidence>
<dbReference type="GO" id="GO:0020037">
    <property type="term" value="F:heme binding"/>
    <property type="evidence" value="ECO:0007669"/>
    <property type="project" value="InterPro"/>
</dbReference>
<evidence type="ECO:0000256" key="5">
    <source>
        <dbReference type="ARBA" id="ARBA00022692"/>
    </source>
</evidence>
<evidence type="ECO:0000256" key="4">
    <source>
        <dbReference type="ARBA" id="ARBA00022617"/>
    </source>
</evidence>